<gene>
    <name evidence="1" type="ORF">ACFQEV_10170</name>
</gene>
<keyword evidence="2" id="KW-1185">Reference proteome</keyword>
<dbReference type="RefSeq" id="WP_379695487.1">
    <property type="nucleotide sequence ID" value="NZ_JBHSXH010000015.1"/>
</dbReference>
<evidence type="ECO:0000313" key="2">
    <source>
        <dbReference type="Proteomes" id="UP001596408"/>
    </source>
</evidence>
<protein>
    <submittedName>
        <fullName evidence="1">Uncharacterized protein</fullName>
    </submittedName>
</protein>
<accession>A0ABD5U3L7</accession>
<dbReference type="EMBL" id="JBHSXH010000015">
    <property type="protein sequence ID" value="MFC6825347.1"/>
    <property type="molecule type" value="Genomic_DNA"/>
</dbReference>
<name>A0ABD5U3L7_9EURY</name>
<organism evidence="1 2">
    <name type="scientific">Halopelagius fulvigenes</name>
    <dbReference type="NCBI Taxonomy" id="1198324"/>
    <lineage>
        <taxon>Archaea</taxon>
        <taxon>Methanobacteriati</taxon>
        <taxon>Methanobacteriota</taxon>
        <taxon>Stenosarchaea group</taxon>
        <taxon>Halobacteria</taxon>
        <taxon>Halobacteriales</taxon>
        <taxon>Haloferacaceae</taxon>
    </lineage>
</organism>
<sequence length="56" mass="5710">MNRLRAAGIALTVLGVVGYVLGTVEAYPGRSASVIGVMVGVTLYSIGRSIEGDVAE</sequence>
<dbReference type="Proteomes" id="UP001596408">
    <property type="component" value="Unassembled WGS sequence"/>
</dbReference>
<reference evidence="1 2" key="1">
    <citation type="journal article" date="2019" name="Int. J. Syst. Evol. Microbiol.">
        <title>The Global Catalogue of Microorganisms (GCM) 10K type strain sequencing project: providing services to taxonomists for standard genome sequencing and annotation.</title>
        <authorList>
            <consortium name="The Broad Institute Genomics Platform"/>
            <consortium name="The Broad Institute Genome Sequencing Center for Infectious Disease"/>
            <person name="Wu L."/>
            <person name="Ma J."/>
        </authorList>
    </citation>
    <scope>NUCLEOTIDE SEQUENCE [LARGE SCALE GENOMIC DNA]</scope>
    <source>
        <strain evidence="1 2">YIM 94188</strain>
    </source>
</reference>
<proteinExistence type="predicted"/>
<comment type="caution">
    <text evidence="1">The sequence shown here is derived from an EMBL/GenBank/DDBJ whole genome shotgun (WGS) entry which is preliminary data.</text>
</comment>
<evidence type="ECO:0000313" key="1">
    <source>
        <dbReference type="EMBL" id="MFC6825347.1"/>
    </source>
</evidence>
<dbReference type="AlphaFoldDB" id="A0ABD5U3L7"/>